<keyword evidence="13" id="KW-0482">Metalloprotease</keyword>
<feature type="region of interest" description="Disordered" evidence="19">
    <location>
        <begin position="1"/>
        <end position="24"/>
    </location>
</feature>
<feature type="compositionally biased region" description="Polar residues" evidence="19">
    <location>
        <begin position="1452"/>
        <end position="1465"/>
    </location>
</feature>
<feature type="domain" description="Peptidase M12B" evidence="21">
    <location>
        <begin position="251"/>
        <end position="470"/>
    </location>
</feature>
<feature type="compositionally biased region" description="Basic and acidic residues" evidence="19">
    <location>
        <begin position="1203"/>
        <end position="1221"/>
    </location>
</feature>
<feature type="compositionally biased region" description="Polar residues" evidence="19">
    <location>
        <begin position="1502"/>
        <end position="1513"/>
    </location>
</feature>
<evidence type="ECO:0000256" key="2">
    <source>
        <dbReference type="ARBA" id="ARBA00001947"/>
    </source>
</evidence>
<dbReference type="InterPro" id="IPR034025">
    <property type="entry name" value="ADAM10_ADAM17"/>
</dbReference>
<evidence type="ECO:0000259" key="20">
    <source>
        <dbReference type="PROSITE" id="PS50214"/>
    </source>
</evidence>
<evidence type="ECO:0000256" key="3">
    <source>
        <dbReference type="ARBA" id="ARBA00004479"/>
    </source>
</evidence>
<dbReference type="InterPro" id="IPR049038">
    <property type="entry name" value="ADAM10_Cys-rich"/>
</dbReference>
<dbReference type="SMART" id="SM00050">
    <property type="entry name" value="DISIN"/>
    <property type="match status" value="1"/>
</dbReference>
<feature type="compositionally biased region" description="Low complexity" evidence="19">
    <location>
        <begin position="1517"/>
        <end position="1540"/>
    </location>
</feature>
<evidence type="ECO:0000256" key="15">
    <source>
        <dbReference type="ARBA" id="ARBA00023145"/>
    </source>
</evidence>
<keyword evidence="22" id="KW-0401">Integrin</keyword>
<evidence type="ECO:0000256" key="7">
    <source>
        <dbReference type="ARBA" id="ARBA00022692"/>
    </source>
</evidence>
<dbReference type="Gene3D" id="4.10.70.10">
    <property type="entry name" value="Disintegrin domain"/>
    <property type="match status" value="1"/>
</dbReference>
<evidence type="ECO:0000256" key="4">
    <source>
        <dbReference type="ARBA" id="ARBA00012332"/>
    </source>
</evidence>
<keyword evidence="12" id="KW-1133">Transmembrane helix</keyword>
<comment type="cofactor">
    <cofactor evidence="2">
        <name>Zn(2+)</name>
        <dbReference type="ChEBI" id="CHEBI:29105"/>
    </cofactor>
</comment>
<feature type="compositionally biased region" description="Polar residues" evidence="19">
    <location>
        <begin position="1576"/>
        <end position="1601"/>
    </location>
</feature>
<feature type="region of interest" description="Disordered" evidence="19">
    <location>
        <begin position="1040"/>
        <end position="1059"/>
    </location>
</feature>
<dbReference type="GO" id="GO:0006509">
    <property type="term" value="P:membrane protein ectodomain proteolysis"/>
    <property type="evidence" value="ECO:0007669"/>
    <property type="project" value="TreeGrafter"/>
</dbReference>
<dbReference type="EMBL" id="HBUF01149341">
    <property type="protein sequence ID" value="CAG6647884.1"/>
    <property type="molecule type" value="Transcribed_RNA"/>
</dbReference>
<keyword evidence="15" id="KW-0865">Zymogen</keyword>
<dbReference type="GO" id="GO:0005886">
    <property type="term" value="C:plasma membrane"/>
    <property type="evidence" value="ECO:0007669"/>
    <property type="project" value="TreeGrafter"/>
</dbReference>
<dbReference type="InterPro" id="IPR036436">
    <property type="entry name" value="Disintegrin_dom_sf"/>
</dbReference>
<feature type="active site" evidence="18">
    <location>
        <position position="416"/>
    </location>
</feature>
<evidence type="ECO:0000256" key="10">
    <source>
        <dbReference type="ARBA" id="ARBA00022801"/>
    </source>
</evidence>
<keyword evidence="14" id="KW-0472">Membrane</keyword>
<keyword evidence="6" id="KW-0165">Cleavage on pair of basic residues</keyword>
<feature type="compositionally biased region" description="Basic and acidic residues" evidence="19">
    <location>
        <begin position="1438"/>
        <end position="1450"/>
    </location>
</feature>
<dbReference type="Pfam" id="PF00200">
    <property type="entry name" value="Disintegrin"/>
    <property type="match status" value="1"/>
</dbReference>
<dbReference type="PANTHER" id="PTHR45702:SF3">
    <property type="entry name" value="KUZBANIAN-LIKE, ISOFORM A"/>
    <property type="match status" value="1"/>
</dbReference>
<reference evidence="22" key="1">
    <citation type="submission" date="2021-05" db="EMBL/GenBank/DDBJ databases">
        <authorList>
            <person name="Alioto T."/>
            <person name="Alioto T."/>
            <person name="Gomez Garrido J."/>
        </authorList>
    </citation>
    <scope>NUCLEOTIDE SEQUENCE</scope>
</reference>
<proteinExistence type="predicted"/>
<feature type="binding site" evidence="18">
    <location>
        <position position="419"/>
    </location>
    <ligand>
        <name>Zn(2+)</name>
        <dbReference type="ChEBI" id="CHEBI:29105"/>
        <note>catalytic</note>
    </ligand>
</feature>
<feature type="region of interest" description="Disordered" evidence="19">
    <location>
        <begin position="90"/>
        <end position="170"/>
    </location>
</feature>
<dbReference type="PROSITE" id="PS50215">
    <property type="entry name" value="ADAM_MEPRO"/>
    <property type="match status" value="1"/>
</dbReference>
<name>A0A8D8W7R1_9HEMI</name>
<comment type="caution">
    <text evidence="18">Lacks conserved residue(s) required for the propagation of feature annotation.</text>
</comment>
<comment type="catalytic activity">
    <reaction evidence="1">
        <text>Endopeptidase of broad specificity.</text>
        <dbReference type="EC" id="3.4.24.81"/>
    </reaction>
</comment>
<feature type="region of interest" description="Disordered" evidence="19">
    <location>
        <begin position="954"/>
        <end position="980"/>
    </location>
</feature>
<dbReference type="GO" id="GO:0007229">
    <property type="term" value="P:integrin-mediated signaling pathway"/>
    <property type="evidence" value="ECO:0007669"/>
    <property type="project" value="UniProtKB-KW"/>
</dbReference>
<evidence type="ECO:0000313" key="22">
    <source>
        <dbReference type="EMBL" id="CAG6647884.1"/>
    </source>
</evidence>
<feature type="region of interest" description="Disordered" evidence="19">
    <location>
        <begin position="1490"/>
        <end position="1629"/>
    </location>
</feature>
<evidence type="ECO:0000256" key="5">
    <source>
        <dbReference type="ARBA" id="ARBA00022670"/>
    </source>
</evidence>
<evidence type="ECO:0000256" key="9">
    <source>
        <dbReference type="ARBA" id="ARBA00022729"/>
    </source>
</evidence>
<feature type="region of interest" description="Disordered" evidence="19">
    <location>
        <begin position="1001"/>
        <end position="1029"/>
    </location>
</feature>
<evidence type="ECO:0000256" key="13">
    <source>
        <dbReference type="ARBA" id="ARBA00023049"/>
    </source>
</evidence>
<evidence type="ECO:0000256" key="16">
    <source>
        <dbReference type="ARBA" id="ARBA00023157"/>
    </source>
</evidence>
<evidence type="ECO:0000256" key="1">
    <source>
        <dbReference type="ARBA" id="ARBA00001809"/>
    </source>
</evidence>
<feature type="compositionally biased region" description="Polar residues" evidence="19">
    <location>
        <begin position="1357"/>
        <end position="1379"/>
    </location>
</feature>
<evidence type="ECO:0000256" key="17">
    <source>
        <dbReference type="ARBA" id="ARBA00023180"/>
    </source>
</evidence>
<evidence type="ECO:0000256" key="18">
    <source>
        <dbReference type="PROSITE-ProRule" id="PRU00276"/>
    </source>
</evidence>
<evidence type="ECO:0000256" key="11">
    <source>
        <dbReference type="ARBA" id="ARBA00022833"/>
    </source>
</evidence>
<feature type="region of interest" description="Disordered" evidence="19">
    <location>
        <begin position="1273"/>
        <end position="1473"/>
    </location>
</feature>
<keyword evidence="8 18" id="KW-0479">Metal-binding</keyword>
<dbReference type="GO" id="GO:0007219">
    <property type="term" value="P:Notch signaling pathway"/>
    <property type="evidence" value="ECO:0007669"/>
    <property type="project" value="TreeGrafter"/>
</dbReference>
<feature type="binding site" evidence="18">
    <location>
        <position position="425"/>
    </location>
    <ligand>
        <name>Zn(2+)</name>
        <dbReference type="ChEBI" id="CHEBI:29105"/>
        <note>catalytic</note>
    </ligand>
</feature>
<evidence type="ECO:0000256" key="14">
    <source>
        <dbReference type="ARBA" id="ARBA00023136"/>
    </source>
</evidence>
<sequence>MRRDAEAKLRTEEMERRKKVDALRTGEKKTHEELIEEELLRREKQEELVKEELLRREKEEELRKEELLRREKEEELVKEELLRREKAEELVKEEQLRREKEDEQVRKKTSFRPRVREKGGVQNTRRGGAGVENARQGQGGVQNARQGQGGVQNARRGDALRGERRKRRVNGEPYYSDRTMRDESQDIDTILRVEAPNKTIISISKPGLKNGTHRNIITNSRPATEYDDSLNEFDSFFNRNPKFSIIDSKKTTCMLYLQADHLFYEKYGTEEACIEVMTRHVQRVNAIYKNTDFNQDGVPDNITFMIKRIKVHTQESVANNPTYRYHGNYGVEKFLEIFSEEDYDAFCLAYMFTYRDFEMGTLGLAWTGDLKNAGGVCEKNGHYRGSMKSLNTGIVTLLNYGKHVPPAVSHVTLAHEIGHNFGSPHDPEICTPGGDEGNFIMFARATSGDKKNNNRFSQCSLNSINPVLNSKARNGKGCFIQPQVSLCGNGVVEEGEECDCGWEEDCKDVCCHPQRRYPSPGIKPCTLTPGSACSPSQGPCCTGECRVKRGDKCRDDNGCRDASQCDGRHAQCPPSVNKPNKTVCNAEFVCFMGECTGSICLAYGLESCQCIPSPTDSATKACELCCKLPGENQPCLSSFLWNTPPYDVPDMYSKPGTPCNDYNGYCDVFQKCREVDPSGPLATLRKLLLSDESINSVKKWALEHWYYSGLMFFSFLLILVLSARLFGKESNRKKSSHVTIMHSSTTETVRLPSDPSPLGNVTVHPVVVRSKLPLKKKVRERGKKSRGENAAETTGDPASRKIAKKLIEKNVKKNMKPLAKIGEEDPLGKVRHWLLNSHHISNGLSSLRKSKSSPAGFVPVDTVVMTSEKPSDVPAVSTVPAVLPLLPRIEEAVSPGAHGTGDPAEELSGSGADLEVKLQVVFKPPFKFSVKLRKPNKVDVKKNQPVVAVPGKKIEKSSSSNRLIEEETPPLSKQKLSKHKLMDKNVPEPIKKRAALLIRADKTLRRLPRGMGNKGKKSGPGGKTGKGKKLGTELARLISQESNNSQRLDQEPPSPLAEAEPVYEPMIYQPVYENNEVTSHPPARDKLDKLSKHSRNVEAAMSKRCSSGEISSPVIATDSGERYKRQSSVDSAKMGEGKFTAIDPERARYLTNEDLIDMNGEPNRNRPETGGGAPDTAGQDRKKHQHRSKRKNKQSSPTSTSDPKQKLEKRNSMSDVTKLRNYDASTDAPCGKLRRSDADLSRRSVTTDLRSSNCDLTAAGGGLSCVPAVPAKSKLRHSSSDVMRQRRGSQECLNNRGSQEYLPISRSNMGHRGSQEYLQSRGSNRGVQDHLQGTGRPLGHDKAGRRPGFGSQECLPASSQNRTPASDPTSGSQQLNKSPSGVKLRHKTDLGSGEARKRHSMSELPSSGNHSSRNEPNMSHRMSSRNQTKGNPSKRRNSSRERDTIKRHSMSDVPNSRPSGETVPNRTHLHSGDTTNQMHIYENLLDDVSPPRIVSSKHKDGQTSPLATVNSHGQPIRRNGSRSSLNTGSSSKPTNASSNSLNREASQPRSSSLTRSSPRHPSSSKSSTNVHSTSPHSTSKAHSTNRNSPLSHSASFSSGNKISPGHPNSPVVPDFSPAAAASQRTYSSSDLMRFPSVENEANSRLDLLISGGKKYSANVF</sequence>
<accession>A0A8D8W7R1</accession>
<organism evidence="22">
    <name type="scientific">Cacopsylla melanoneura</name>
    <dbReference type="NCBI Taxonomy" id="428564"/>
    <lineage>
        <taxon>Eukaryota</taxon>
        <taxon>Metazoa</taxon>
        <taxon>Ecdysozoa</taxon>
        <taxon>Arthropoda</taxon>
        <taxon>Hexapoda</taxon>
        <taxon>Insecta</taxon>
        <taxon>Pterygota</taxon>
        <taxon>Neoptera</taxon>
        <taxon>Paraneoptera</taxon>
        <taxon>Hemiptera</taxon>
        <taxon>Sternorrhyncha</taxon>
        <taxon>Psylloidea</taxon>
        <taxon>Psyllidae</taxon>
        <taxon>Psyllinae</taxon>
        <taxon>Cacopsylla</taxon>
    </lineage>
</organism>
<evidence type="ECO:0000256" key="19">
    <source>
        <dbReference type="SAM" id="MobiDB-lite"/>
    </source>
</evidence>
<dbReference type="SUPFAM" id="SSF55486">
    <property type="entry name" value="Metalloproteases ('zincins'), catalytic domain"/>
    <property type="match status" value="1"/>
</dbReference>
<dbReference type="Pfam" id="PF21299">
    <property type="entry name" value="ADAM10_Cys-rich"/>
    <property type="match status" value="1"/>
</dbReference>
<dbReference type="EC" id="3.4.24.81" evidence="4"/>
<evidence type="ECO:0000256" key="8">
    <source>
        <dbReference type="ARBA" id="ARBA00022723"/>
    </source>
</evidence>
<dbReference type="GO" id="GO:0046872">
    <property type="term" value="F:metal ion binding"/>
    <property type="evidence" value="ECO:0007669"/>
    <property type="project" value="UniProtKB-KW"/>
</dbReference>
<feature type="compositionally biased region" description="Basic residues" evidence="19">
    <location>
        <begin position="1181"/>
        <end position="1193"/>
    </location>
</feature>
<dbReference type="PROSITE" id="PS50214">
    <property type="entry name" value="DISINTEGRIN_2"/>
    <property type="match status" value="1"/>
</dbReference>
<feature type="compositionally biased region" description="Polar residues" evidence="19">
    <location>
        <begin position="1316"/>
        <end position="1326"/>
    </location>
</feature>
<dbReference type="Pfam" id="PF13574">
    <property type="entry name" value="Reprolysin_2"/>
    <property type="match status" value="1"/>
</dbReference>
<keyword evidence="9" id="KW-0732">Signal</keyword>
<feature type="binding site" evidence="18">
    <location>
        <position position="415"/>
    </location>
    <ligand>
        <name>Zn(2+)</name>
        <dbReference type="ChEBI" id="CHEBI:29105"/>
        <note>catalytic</note>
    </ligand>
</feature>
<keyword evidence="16" id="KW-1015">Disulfide bond</keyword>
<dbReference type="Gene3D" id="3.40.390.10">
    <property type="entry name" value="Collagenase (Catalytic Domain)"/>
    <property type="match status" value="1"/>
</dbReference>
<dbReference type="SUPFAM" id="SSF57552">
    <property type="entry name" value="Blood coagulation inhibitor (disintegrin)"/>
    <property type="match status" value="1"/>
</dbReference>
<feature type="compositionally biased region" description="Basic and acidic residues" evidence="19">
    <location>
        <begin position="90"/>
        <end position="106"/>
    </location>
</feature>
<feature type="region of interest" description="Disordered" evidence="19">
    <location>
        <begin position="774"/>
        <end position="800"/>
    </location>
</feature>
<feature type="domain" description="Disintegrin" evidence="20">
    <location>
        <begin position="484"/>
        <end position="580"/>
    </location>
</feature>
<comment type="subcellular location">
    <subcellularLocation>
        <location evidence="3">Membrane</location>
        <topology evidence="3">Single-pass type I membrane protein</topology>
    </subcellularLocation>
</comment>
<evidence type="ECO:0000256" key="6">
    <source>
        <dbReference type="ARBA" id="ARBA00022685"/>
    </source>
</evidence>
<protein>
    <recommendedName>
        <fullName evidence="4">ADAM10 endopeptidase</fullName>
        <ecNumber evidence="4">3.4.24.81</ecNumber>
    </recommendedName>
</protein>
<feature type="compositionally biased region" description="Polar residues" evidence="19">
    <location>
        <begin position="1403"/>
        <end position="1431"/>
    </location>
</feature>
<evidence type="ECO:0000256" key="12">
    <source>
        <dbReference type="ARBA" id="ARBA00022989"/>
    </source>
</evidence>
<dbReference type="InterPro" id="IPR001762">
    <property type="entry name" value="Disintegrin_dom"/>
</dbReference>
<dbReference type="InterPro" id="IPR024079">
    <property type="entry name" value="MetalloPept_cat_dom_sf"/>
</dbReference>
<keyword evidence="11 18" id="KW-0862">Zinc</keyword>
<evidence type="ECO:0000259" key="21">
    <source>
        <dbReference type="PROSITE" id="PS50215"/>
    </source>
</evidence>
<keyword evidence="7" id="KW-0812">Transmembrane</keyword>
<keyword evidence="17" id="KW-0325">Glycoprotein</keyword>
<feature type="compositionally biased region" description="Low complexity" evidence="19">
    <location>
        <begin position="1547"/>
        <end position="1575"/>
    </location>
</feature>
<keyword evidence="10" id="KW-0378">Hydrolase</keyword>
<feature type="compositionally biased region" description="Basic residues" evidence="19">
    <location>
        <begin position="774"/>
        <end position="784"/>
    </location>
</feature>
<dbReference type="InterPro" id="IPR051489">
    <property type="entry name" value="ADAM_Metalloproteinase"/>
</dbReference>
<feature type="region of interest" description="Disordered" evidence="19">
    <location>
        <begin position="1100"/>
        <end position="1249"/>
    </location>
</feature>
<dbReference type="PANTHER" id="PTHR45702">
    <property type="entry name" value="ADAM10/ADAM17 METALLOPEPTIDASE FAMILY MEMBER"/>
    <property type="match status" value="1"/>
</dbReference>
<dbReference type="CDD" id="cd04270">
    <property type="entry name" value="ZnMc_TACE_like"/>
    <property type="match status" value="1"/>
</dbReference>
<keyword evidence="5" id="KW-0645">Protease</keyword>
<dbReference type="InterPro" id="IPR001590">
    <property type="entry name" value="Peptidase_M12B"/>
</dbReference>
<dbReference type="GO" id="GO:0004222">
    <property type="term" value="F:metalloendopeptidase activity"/>
    <property type="evidence" value="ECO:0007669"/>
    <property type="project" value="InterPro"/>
</dbReference>